<dbReference type="EMBL" id="CABFNQ020000506">
    <property type="protein sequence ID" value="CAH0017458.1"/>
    <property type="molecule type" value="Genomic_DNA"/>
</dbReference>
<dbReference type="SUPFAM" id="SSF53474">
    <property type="entry name" value="alpha/beta-Hydrolases"/>
    <property type="match status" value="1"/>
</dbReference>
<proteinExistence type="predicted"/>
<evidence type="ECO:0000313" key="4">
    <source>
        <dbReference type="Proteomes" id="UP000696573"/>
    </source>
</evidence>
<evidence type="ECO:0000256" key="1">
    <source>
        <dbReference type="SAM" id="MobiDB-lite"/>
    </source>
</evidence>
<name>A0A9N9V7Q3_9HYPO</name>
<dbReference type="Gene3D" id="3.40.50.1820">
    <property type="entry name" value="alpha/beta hydrolase"/>
    <property type="match status" value="1"/>
</dbReference>
<keyword evidence="4" id="KW-1185">Reference proteome</keyword>
<comment type="caution">
    <text evidence="3">The sequence shown here is derived from an EMBL/GenBank/DDBJ whole genome shotgun (WGS) entry which is preliminary data.</text>
</comment>
<evidence type="ECO:0000259" key="2">
    <source>
        <dbReference type="Pfam" id="PF00561"/>
    </source>
</evidence>
<feature type="compositionally biased region" description="Low complexity" evidence="1">
    <location>
        <begin position="57"/>
        <end position="66"/>
    </location>
</feature>
<feature type="region of interest" description="Disordered" evidence="1">
    <location>
        <begin position="57"/>
        <end position="78"/>
    </location>
</feature>
<evidence type="ECO:0000313" key="3">
    <source>
        <dbReference type="EMBL" id="CAH0017458.1"/>
    </source>
</evidence>
<protein>
    <recommendedName>
        <fullName evidence="2">AB hydrolase-1 domain-containing protein</fullName>
    </recommendedName>
</protein>
<dbReference type="PANTHER" id="PTHR43689:SF8">
    <property type="entry name" value="ALPHA_BETA-HYDROLASES SUPERFAMILY PROTEIN"/>
    <property type="match status" value="1"/>
</dbReference>
<reference evidence="3" key="1">
    <citation type="submission" date="2021-10" db="EMBL/GenBank/DDBJ databases">
        <authorList>
            <person name="Piombo E."/>
        </authorList>
    </citation>
    <scope>NUCLEOTIDE SEQUENCE</scope>
</reference>
<dbReference type="AlphaFoldDB" id="A0A9N9V7Q3"/>
<organism evidence="3 4">
    <name type="scientific">Clonostachys rhizophaga</name>
    <dbReference type="NCBI Taxonomy" id="160324"/>
    <lineage>
        <taxon>Eukaryota</taxon>
        <taxon>Fungi</taxon>
        <taxon>Dikarya</taxon>
        <taxon>Ascomycota</taxon>
        <taxon>Pezizomycotina</taxon>
        <taxon>Sordariomycetes</taxon>
        <taxon>Hypocreomycetidae</taxon>
        <taxon>Hypocreales</taxon>
        <taxon>Bionectriaceae</taxon>
        <taxon>Clonostachys</taxon>
    </lineage>
</organism>
<dbReference type="Pfam" id="PF00561">
    <property type="entry name" value="Abhydrolase_1"/>
    <property type="match status" value="1"/>
</dbReference>
<sequence>MCIRTLCCCLCRRHKKKKQAEKEKAMRQQYGPRPVQPGTGYHHNYYYQNGYYSQGQSAPYKSSYNNRNKKKNKKTKHKHYDDRYDMDFGGGDDSGCGCSGGDGGGGDGGGGGGGDGGGGGGAAFHFQVGASRSLGTVATLATACCLSVYCLYVRPALRHENKTAATILAKTRRRSLATGRHELEPEPYPQDVFPGGREVETPYGTIKVFEWGPESGEKVVLVHGIGTPCIALGDMAKQFVAKGCRVLLFDLFGRGYSDAPGDLPYDDRLYTSQILLALASSPLSWTGTESFHLVGYSLGAALSAAFAAYFPHMLRSATLVCPGGLIRPSHVSWKSKLIYSEGLLPAWLSHYLARWRLEPRHHGPSADVPVDVDNDADIDFDKVPLSQAHGGSGARVGDVMRWQMERNDAFVGAYISTLNNAPIYGHHEGVWKRLAERLAERRVETGRPSGLPGGKVCLVLATRDPVVVMDEWLEDSRKVLGEEGVDIQILPGGHEIAITKGKEVADVAMRSWPQ</sequence>
<dbReference type="InterPro" id="IPR029058">
    <property type="entry name" value="AB_hydrolase_fold"/>
</dbReference>
<feature type="domain" description="AB hydrolase-1" evidence="2">
    <location>
        <begin position="219"/>
        <end position="353"/>
    </location>
</feature>
<accession>A0A9N9V7Q3</accession>
<feature type="compositionally biased region" description="Basic residues" evidence="1">
    <location>
        <begin position="67"/>
        <end position="78"/>
    </location>
</feature>
<feature type="region of interest" description="Disordered" evidence="1">
    <location>
        <begin position="20"/>
        <end position="39"/>
    </location>
</feature>
<dbReference type="InterPro" id="IPR000073">
    <property type="entry name" value="AB_hydrolase_1"/>
</dbReference>
<dbReference type="Proteomes" id="UP000696573">
    <property type="component" value="Unassembled WGS sequence"/>
</dbReference>
<gene>
    <name evidence="3" type="ORF">CRHIZ90672A_00007155</name>
</gene>
<dbReference type="PANTHER" id="PTHR43689">
    <property type="entry name" value="HYDROLASE"/>
    <property type="match status" value="1"/>
</dbReference>
<dbReference type="PRINTS" id="PR00111">
    <property type="entry name" value="ABHYDROLASE"/>
</dbReference>
<dbReference type="OrthoDB" id="408373at2759"/>